<proteinExistence type="predicted"/>
<name>A0A195DJR3_9HYME</name>
<accession>A0A195DJR3</accession>
<sequence>MLSLEAAATMAREMGWLVERPAIRGQPVANLREGTLTVDQTRAAKQGANHARRQTVLRTAVDCQASPSSWSLCKFGVTRGDEDKSRLWMRSGKRGEKSERKRGSKRGRDHHPQGWTVIDSHTLRPPPPSDPWTLPTSQRIPIPQNLIFEQNDPGSMGSVRAWVKYREKIRMYVFTRRHDDRQSKDIQELLDSMLYFCLLGFLSVGLRSSTIFRLKLEIAAAVRRQSRKRTRTGVELGFNCFTARHFRSVAQTRRAQFYCRTESLVCSNIWRAADWDFRALKSGHVQEGVAGRTSAGHDLGRWPILSDFSRLQVDGE</sequence>
<evidence type="ECO:0000313" key="3">
    <source>
        <dbReference type="Proteomes" id="UP000078492"/>
    </source>
</evidence>
<dbReference type="AlphaFoldDB" id="A0A195DJR3"/>
<evidence type="ECO:0000256" key="1">
    <source>
        <dbReference type="SAM" id="MobiDB-lite"/>
    </source>
</evidence>
<keyword evidence="3" id="KW-1185">Reference proteome</keyword>
<protein>
    <submittedName>
        <fullName evidence="2">Uncharacterized protein</fullName>
    </submittedName>
</protein>
<feature type="region of interest" description="Disordered" evidence="1">
    <location>
        <begin position="86"/>
        <end position="136"/>
    </location>
</feature>
<gene>
    <name evidence="2" type="ORF">ALC57_14774</name>
</gene>
<reference evidence="2 3" key="1">
    <citation type="submission" date="2015-09" db="EMBL/GenBank/DDBJ databases">
        <title>Trachymyrmex cornetzi WGS genome.</title>
        <authorList>
            <person name="Nygaard S."/>
            <person name="Hu H."/>
            <person name="Boomsma J."/>
            <person name="Zhang G."/>
        </authorList>
    </citation>
    <scope>NUCLEOTIDE SEQUENCE [LARGE SCALE GENOMIC DNA]</scope>
    <source>
        <strain evidence="2">Tcor2-1</strain>
        <tissue evidence="2">Whole body</tissue>
    </source>
</reference>
<evidence type="ECO:0000313" key="2">
    <source>
        <dbReference type="EMBL" id="KYN13091.1"/>
    </source>
</evidence>
<organism evidence="2 3">
    <name type="scientific">Trachymyrmex cornetzi</name>
    <dbReference type="NCBI Taxonomy" id="471704"/>
    <lineage>
        <taxon>Eukaryota</taxon>
        <taxon>Metazoa</taxon>
        <taxon>Ecdysozoa</taxon>
        <taxon>Arthropoda</taxon>
        <taxon>Hexapoda</taxon>
        <taxon>Insecta</taxon>
        <taxon>Pterygota</taxon>
        <taxon>Neoptera</taxon>
        <taxon>Endopterygota</taxon>
        <taxon>Hymenoptera</taxon>
        <taxon>Apocrita</taxon>
        <taxon>Aculeata</taxon>
        <taxon>Formicoidea</taxon>
        <taxon>Formicidae</taxon>
        <taxon>Myrmicinae</taxon>
        <taxon>Trachymyrmex</taxon>
    </lineage>
</organism>
<dbReference type="Proteomes" id="UP000078492">
    <property type="component" value="Unassembled WGS sequence"/>
</dbReference>
<dbReference type="EMBL" id="KQ980794">
    <property type="protein sequence ID" value="KYN13091.1"/>
    <property type="molecule type" value="Genomic_DNA"/>
</dbReference>